<organism evidence="3 4">
    <name type="scientific">Lates japonicus</name>
    <name type="common">Japanese lates</name>
    <dbReference type="NCBI Taxonomy" id="270547"/>
    <lineage>
        <taxon>Eukaryota</taxon>
        <taxon>Metazoa</taxon>
        <taxon>Chordata</taxon>
        <taxon>Craniata</taxon>
        <taxon>Vertebrata</taxon>
        <taxon>Euteleostomi</taxon>
        <taxon>Actinopterygii</taxon>
        <taxon>Neopterygii</taxon>
        <taxon>Teleostei</taxon>
        <taxon>Neoteleostei</taxon>
        <taxon>Acanthomorphata</taxon>
        <taxon>Carangaria</taxon>
        <taxon>Carangaria incertae sedis</taxon>
        <taxon>Centropomidae</taxon>
        <taxon>Lates</taxon>
    </lineage>
</organism>
<comment type="caution">
    <text evidence="3">The sequence shown here is derived from an EMBL/GenBank/DDBJ whole genome shotgun (WGS) entry which is preliminary data.</text>
</comment>
<sequence length="183" mass="20382">MVQIASTIKTSQRGITSLEFFRFCRACMPCSTMNTTSTPTVSTYSSAGLAVGLTISFLLVGIVAGVIVYKYRNKIRSRLLSGRRESQKKEDYSETAQAESHEYTSAIREQSSGHTPIYENLTTRNTGYDRPAGNQSRLHGEPEEDLYLQCDVPDDAIYCNDPKCNLAILPNSQDEDVYIMPDS</sequence>
<dbReference type="Pfam" id="PF11770">
    <property type="entry name" value="GAPT"/>
    <property type="match status" value="1"/>
</dbReference>
<reference evidence="3" key="1">
    <citation type="submission" date="2022-08" db="EMBL/GenBank/DDBJ databases">
        <title>Genome sequencing of akame (Lates japonicus).</title>
        <authorList>
            <person name="Hashiguchi Y."/>
            <person name="Takahashi H."/>
        </authorList>
    </citation>
    <scope>NUCLEOTIDE SEQUENCE</scope>
    <source>
        <strain evidence="3">Kochi</strain>
    </source>
</reference>
<keyword evidence="2" id="KW-0472">Membrane</keyword>
<feature type="region of interest" description="Disordered" evidence="1">
    <location>
        <begin position="82"/>
        <end position="140"/>
    </location>
</feature>
<evidence type="ECO:0000256" key="1">
    <source>
        <dbReference type="SAM" id="MobiDB-lite"/>
    </source>
</evidence>
<evidence type="ECO:0000313" key="3">
    <source>
        <dbReference type="EMBL" id="GLD51156.1"/>
    </source>
</evidence>
<keyword evidence="4" id="KW-1185">Reference proteome</keyword>
<protein>
    <submittedName>
        <fullName evidence="3">Uncharacterized protein</fullName>
    </submittedName>
</protein>
<dbReference type="AlphaFoldDB" id="A0AAD3MCD4"/>
<feature type="compositionally biased region" description="Basic and acidic residues" evidence="1">
    <location>
        <begin position="82"/>
        <end position="92"/>
    </location>
</feature>
<feature type="transmembrane region" description="Helical" evidence="2">
    <location>
        <begin position="47"/>
        <end position="69"/>
    </location>
</feature>
<proteinExistence type="predicted"/>
<accession>A0AAD3MCD4</accession>
<feature type="compositionally biased region" description="Polar residues" evidence="1">
    <location>
        <begin position="107"/>
        <end position="126"/>
    </location>
</feature>
<dbReference type="Proteomes" id="UP001279410">
    <property type="component" value="Unassembled WGS sequence"/>
</dbReference>
<gene>
    <name evidence="3" type="ORF">AKAME5_000425000</name>
</gene>
<name>A0AAD3MCD4_LATJO</name>
<keyword evidence="2" id="KW-1133">Transmembrane helix</keyword>
<evidence type="ECO:0000256" key="2">
    <source>
        <dbReference type="SAM" id="Phobius"/>
    </source>
</evidence>
<dbReference type="InterPro" id="IPR021082">
    <property type="entry name" value="Protein_GAPT"/>
</dbReference>
<keyword evidence="2" id="KW-0812">Transmembrane</keyword>
<evidence type="ECO:0000313" key="4">
    <source>
        <dbReference type="Proteomes" id="UP001279410"/>
    </source>
</evidence>
<dbReference type="EMBL" id="BRZM01000010">
    <property type="protein sequence ID" value="GLD51156.1"/>
    <property type="molecule type" value="Genomic_DNA"/>
</dbReference>
<dbReference type="GO" id="GO:0016020">
    <property type="term" value="C:membrane"/>
    <property type="evidence" value="ECO:0007669"/>
    <property type="project" value="InterPro"/>
</dbReference>